<evidence type="ECO:0000259" key="1">
    <source>
        <dbReference type="Pfam" id="PF01590"/>
    </source>
</evidence>
<evidence type="ECO:0000313" key="2">
    <source>
        <dbReference type="EMBL" id="AKU16060.1"/>
    </source>
</evidence>
<proteinExistence type="predicted"/>
<dbReference type="KEGG" id="lmoi:VV02_09660"/>
<sequence>MGHNVVRPMVTESWMRSAAAGVRVDEGEAPITLPDDELGDYRAAHPLSLAIPLLEDVLGEAARASDALMAVSDEHGQLLWLCGTPDTLRRAEGIGFVEGSSWDERVAGTNAPGTALALDRPVQVIRAEHFRSSVQSWSCAAAPIHDLSSGALLGILDVTGGDQIVVPQTMAMLRAAARLAEIELARPDLEHPRLVLPGGSGGPRLEASGLGRASAEVHIGGRGHRLGPRHSEMIVLLAEAPDGLSGDEMACGLYESGTANSTVRAETIRLKRVLGEDVLRSRPYRLHADLVTDWTAIEARLAVGDVIGAVRAYRGPLLPHSDAPGVVKVRDRVHLALANAVVSSGRADLLSTWTRSVWGADDLTAWEALNAALPVASPMRRLAQAQVDRIDTELG</sequence>
<dbReference type="InterPro" id="IPR003018">
    <property type="entry name" value="GAF"/>
</dbReference>
<dbReference type="Pfam" id="PF01590">
    <property type="entry name" value="GAF"/>
    <property type="match status" value="1"/>
</dbReference>
<reference evidence="2 3" key="1">
    <citation type="submission" date="2015-03" db="EMBL/GenBank/DDBJ databases">
        <title>Luteipulveratus halotolerans sp. nov., a novel actinobacterium (Dermacoccaceae) from Sarawak, Malaysia.</title>
        <authorList>
            <person name="Juboi H."/>
            <person name="Basik A."/>
            <person name="Shamsul S.S."/>
            <person name="Arnold P."/>
            <person name="Schmitt E.K."/>
            <person name="Sanglier J.-J."/>
            <person name="Yeo T."/>
        </authorList>
    </citation>
    <scope>NUCLEOTIDE SEQUENCE [LARGE SCALE GENOMIC DNA]</scope>
    <source>
        <strain evidence="2 3">MN07-A0370</strain>
    </source>
</reference>
<dbReference type="EMBL" id="CP011112">
    <property type="protein sequence ID" value="AKU16060.1"/>
    <property type="molecule type" value="Genomic_DNA"/>
</dbReference>
<name>A0A0K1JHJ3_9MICO</name>
<accession>A0A0K1JHJ3</accession>
<dbReference type="Gene3D" id="3.30.450.40">
    <property type="match status" value="1"/>
</dbReference>
<dbReference type="OrthoDB" id="3928741at2"/>
<dbReference type="Proteomes" id="UP000066480">
    <property type="component" value="Chromosome"/>
</dbReference>
<feature type="domain" description="GAF" evidence="1">
    <location>
        <begin position="73"/>
        <end position="184"/>
    </location>
</feature>
<protein>
    <submittedName>
        <fullName evidence="2">Transcriptional regulator</fullName>
    </submittedName>
</protein>
<gene>
    <name evidence="2" type="ORF">VV02_09660</name>
</gene>
<evidence type="ECO:0000313" key="3">
    <source>
        <dbReference type="Proteomes" id="UP000066480"/>
    </source>
</evidence>
<organism evidence="2 3">
    <name type="scientific">Luteipulveratus mongoliensis</name>
    <dbReference type="NCBI Taxonomy" id="571913"/>
    <lineage>
        <taxon>Bacteria</taxon>
        <taxon>Bacillati</taxon>
        <taxon>Actinomycetota</taxon>
        <taxon>Actinomycetes</taxon>
        <taxon>Micrococcales</taxon>
        <taxon>Dermacoccaceae</taxon>
        <taxon>Luteipulveratus</taxon>
    </lineage>
</organism>
<dbReference type="STRING" id="571913.VV02_09660"/>
<dbReference type="InterPro" id="IPR029016">
    <property type="entry name" value="GAF-like_dom_sf"/>
</dbReference>
<dbReference type="AlphaFoldDB" id="A0A0K1JHJ3"/>
<dbReference type="RefSeq" id="WP_052591228.1">
    <property type="nucleotide sequence ID" value="NZ_CP011112.1"/>
</dbReference>
<keyword evidence="3" id="KW-1185">Reference proteome</keyword>